<evidence type="ECO:0000313" key="1">
    <source>
        <dbReference type="EMBL" id="JAH59563.1"/>
    </source>
</evidence>
<reference evidence="1" key="1">
    <citation type="submission" date="2014-11" db="EMBL/GenBank/DDBJ databases">
        <authorList>
            <person name="Amaro Gonzalez C."/>
        </authorList>
    </citation>
    <scope>NUCLEOTIDE SEQUENCE</scope>
</reference>
<sequence length="23" mass="2587">MITQDVCPWRLTSPTVPELDATL</sequence>
<dbReference type="EMBL" id="GBXM01049014">
    <property type="protein sequence ID" value="JAH59563.1"/>
    <property type="molecule type" value="Transcribed_RNA"/>
</dbReference>
<dbReference type="AlphaFoldDB" id="A0A0E9U3L6"/>
<reference evidence="1" key="2">
    <citation type="journal article" date="2015" name="Fish Shellfish Immunol.">
        <title>Early steps in the European eel (Anguilla anguilla)-Vibrio vulnificus interaction in the gills: Role of the RtxA13 toxin.</title>
        <authorList>
            <person name="Callol A."/>
            <person name="Pajuelo D."/>
            <person name="Ebbesson L."/>
            <person name="Teles M."/>
            <person name="MacKenzie S."/>
            <person name="Amaro C."/>
        </authorList>
    </citation>
    <scope>NUCLEOTIDE SEQUENCE</scope>
</reference>
<accession>A0A0E9U3L6</accession>
<proteinExistence type="predicted"/>
<protein>
    <submittedName>
        <fullName evidence="1">Uncharacterized protein</fullName>
    </submittedName>
</protein>
<organism evidence="1">
    <name type="scientific">Anguilla anguilla</name>
    <name type="common">European freshwater eel</name>
    <name type="synonym">Muraena anguilla</name>
    <dbReference type="NCBI Taxonomy" id="7936"/>
    <lineage>
        <taxon>Eukaryota</taxon>
        <taxon>Metazoa</taxon>
        <taxon>Chordata</taxon>
        <taxon>Craniata</taxon>
        <taxon>Vertebrata</taxon>
        <taxon>Euteleostomi</taxon>
        <taxon>Actinopterygii</taxon>
        <taxon>Neopterygii</taxon>
        <taxon>Teleostei</taxon>
        <taxon>Anguilliformes</taxon>
        <taxon>Anguillidae</taxon>
        <taxon>Anguilla</taxon>
    </lineage>
</organism>
<name>A0A0E9U3L6_ANGAN</name>